<gene>
    <name evidence="8" type="ORF">CNX65_10915</name>
</gene>
<evidence type="ECO:0000256" key="1">
    <source>
        <dbReference type="ARBA" id="ARBA00010718"/>
    </source>
</evidence>
<dbReference type="PANTHER" id="PTHR18952:SF265">
    <property type="entry name" value="CARBONIC ANHYDRASE"/>
    <property type="match status" value="1"/>
</dbReference>
<feature type="domain" description="Alpha-carbonic anhydrase" evidence="7">
    <location>
        <begin position="1"/>
        <end position="191"/>
    </location>
</feature>
<dbReference type="EC" id="4.2.1.1" evidence="2"/>
<organism evidence="8 9">
    <name type="scientific">Actinosynnema pretiosum</name>
    <dbReference type="NCBI Taxonomy" id="42197"/>
    <lineage>
        <taxon>Bacteria</taxon>
        <taxon>Bacillati</taxon>
        <taxon>Actinomycetota</taxon>
        <taxon>Actinomycetes</taxon>
        <taxon>Pseudonocardiales</taxon>
        <taxon>Pseudonocardiaceae</taxon>
        <taxon>Actinosynnema</taxon>
    </lineage>
</organism>
<comment type="similarity">
    <text evidence="1">Belongs to the alpha-carbonic anhydrase family.</text>
</comment>
<dbReference type="InterPro" id="IPR023561">
    <property type="entry name" value="Carbonic_anhydrase_a-class"/>
</dbReference>
<dbReference type="GO" id="GO:0008270">
    <property type="term" value="F:zinc ion binding"/>
    <property type="evidence" value="ECO:0007669"/>
    <property type="project" value="InterPro"/>
</dbReference>
<protein>
    <recommendedName>
        <fullName evidence="2">carbonic anhydrase</fullName>
        <ecNumber evidence="2">4.2.1.1</ecNumber>
    </recommendedName>
</protein>
<dbReference type="CDD" id="cd03124">
    <property type="entry name" value="alpha_CA_prokaryotic_like"/>
    <property type="match status" value="1"/>
</dbReference>
<reference evidence="8" key="1">
    <citation type="submission" date="2017-09" db="EMBL/GenBank/DDBJ databases">
        <title>Complete Genome Sequence of ansamitocin-producing Bacterium Actinosynnema pretiosum X47.</title>
        <authorList>
            <person name="Cao G."/>
            <person name="Zong G."/>
            <person name="Zhong C."/>
            <person name="Fu J."/>
        </authorList>
    </citation>
    <scope>NUCLEOTIDE SEQUENCE [LARGE SCALE GENOMIC DNA]</scope>
    <source>
        <strain evidence="8">X47</strain>
    </source>
</reference>
<accession>A0A290Z3W7</accession>
<evidence type="ECO:0000256" key="3">
    <source>
        <dbReference type="ARBA" id="ARBA00022723"/>
    </source>
</evidence>
<proteinExistence type="inferred from homology"/>
<dbReference type="KEGG" id="apre:CNX65_10915"/>
<evidence type="ECO:0000313" key="8">
    <source>
        <dbReference type="EMBL" id="ATE53741.1"/>
    </source>
</evidence>
<evidence type="ECO:0000313" key="9">
    <source>
        <dbReference type="Proteomes" id="UP000218505"/>
    </source>
</evidence>
<sequence>MRNPSSWQSPVNLRSPVVVPGSSGSLDLRWEEGSQRFDVVAEVHGQRFRPVVAQEAVLGGEVYRLANVHFHRPGEHWVDGQPQQAELHAVHVRAERALQVLIVSVLLRYEADGEGGAPTSFDLGALLPARRSFYRYEGSLSTPDHSENVSHAVFADPVQVADQHLARFIAGRADRARPPQDLGRRYLLLCE</sequence>
<dbReference type="InterPro" id="IPR041891">
    <property type="entry name" value="Alpha_CA_prokaryot-like"/>
</dbReference>
<dbReference type="GO" id="GO:0004089">
    <property type="term" value="F:carbonate dehydratase activity"/>
    <property type="evidence" value="ECO:0007669"/>
    <property type="project" value="UniProtKB-EC"/>
</dbReference>
<dbReference type="PROSITE" id="PS51144">
    <property type="entry name" value="ALPHA_CA_2"/>
    <property type="match status" value="1"/>
</dbReference>
<dbReference type="Gene3D" id="3.10.200.10">
    <property type="entry name" value="Alpha carbonic anhydrase"/>
    <property type="match status" value="1"/>
</dbReference>
<evidence type="ECO:0000259" key="7">
    <source>
        <dbReference type="PROSITE" id="PS51144"/>
    </source>
</evidence>
<name>A0A290Z3W7_9PSEU</name>
<evidence type="ECO:0000256" key="5">
    <source>
        <dbReference type="ARBA" id="ARBA00023239"/>
    </source>
</evidence>
<keyword evidence="5" id="KW-0456">Lyase</keyword>
<evidence type="ECO:0000256" key="4">
    <source>
        <dbReference type="ARBA" id="ARBA00022833"/>
    </source>
</evidence>
<dbReference type="Proteomes" id="UP000218505">
    <property type="component" value="Chromosome"/>
</dbReference>
<dbReference type="AlphaFoldDB" id="A0A290Z3W7"/>
<evidence type="ECO:0000256" key="6">
    <source>
        <dbReference type="ARBA" id="ARBA00048348"/>
    </source>
</evidence>
<dbReference type="InterPro" id="IPR036398">
    <property type="entry name" value="CA_dom_sf"/>
</dbReference>
<evidence type="ECO:0000256" key="2">
    <source>
        <dbReference type="ARBA" id="ARBA00012925"/>
    </source>
</evidence>
<dbReference type="Pfam" id="PF00194">
    <property type="entry name" value="Carb_anhydrase"/>
    <property type="match status" value="2"/>
</dbReference>
<dbReference type="SMART" id="SM01057">
    <property type="entry name" value="Carb_anhydrase"/>
    <property type="match status" value="1"/>
</dbReference>
<keyword evidence="9" id="KW-1185">Reference proteome</keyword>
<dbReference type="SUPFAM" id="SSF51069">
    <property type="entry name" value="Carbonic anhydrase"/>
    <property type="match status" value="1"/>
</dbReference>
<keyword evidence="4" id="KW-0862">Zinc</keyword>
<dbReference type="PANTHER" id="PTHR18952">
    <property type="entry name" value="CARBONIC ANHYDRASE"/>
    <property type="match status" value="1"/>
</dbReference>
<dbReference type="InterPro" id="IPR001148">
    <property type="entry name" value="CA_dom"/>
</dbReference>
<dbReference type="EMBL" id="CP023445">
    <property type="protein sequence ID" value="ATE53741.1"/>
    <property type="molecule type" value="Genomic_DNA"/>
</dbReference>
<keyword evidence="3" id="KW-0479">Metal-binding</keyword>
<comment type="catalytic activity">
    <reaction evidence="6">
        <text>hydrogencarbonate + H(+) = CO2 + H2O</text>
        <dbReference type="Rhea" id="RHEA:10748"/>
        <dbReference type="ChEBI" id="CHEBI:15377"/>
        <dbReference type="ChEBI" id="CHEBI:15378"/>
        <dbReference type="ChEBI" id="CHEBI:16526"/>
        <dbReference type="ChEBI" id="CHEBI:17544"/>
        <dbReference type="EC" id="4.2.1.1"/>
    </reaction>
</comment>